<comment type="similarity">
    <text evidence="2 9">Belongs to the mitochondrial carrier (TC 2.A.29) family.</text>
</comment>
<keyword evidence="7 8" id="KW-0472">Membrane</keyword>
<sequence>MESQSLPLLRSRRNSKALLFLGVLVVGAMIGLCASLNGAATLRRGTENISRVQVPKGVQIDAPRSKTRREEMKAFIGAGIAAAAAASARKARAGDVAPQPATSRVEAMPVLSTLRTARDELEVVKKTLAKQKVERESYTKGAPAIIIATGSHSLAGMAAGVLSTLALHPIDTIKTRLQKGAKNLTDAVSQGNLYDGIVSNILKEAPNSAIYMTVVESVQTALLQAIPNARLLALFLAGGFGDLIGSICRVPAEMLNKRLQTGMSPDIGDACSKTFFTPEGRQLTRETWSVVIMRDVPHGAVQYMIFLGMHAPIAALLGHLALPASALPFLYDAIPGAIAGATGAYVTTPADVMVTNFATFIDPASTADAVPVEVPQAAASVANPEGSSMGQAGALQMPAEQRSVEPTSKSASERPSMLGIGKRIYEEEGIGGFFVGGLQRIFYYGPMSGVFFGLYEALDRIFYPVLLPTLTNPIMYNLRPEVAEVFESAERGAVDGAIDFVNFMERFL</sequence>
<evidence type="ECO:0000256" key="5">
    <source>
        <dbReference type="ARBA" id="ARBA00022737"/>
    </source>
</evidence>
<dbReference type="InterPro" id="IPR023395">
    <property type="entry name" value="MCP_dom_sf"/>
</dbReference>
<keyword evidence="4 8" id="KW-0812">Transmembrane</keyword>
<evidence type="ECO:0000256" key="8">
    <source>
        <dbReference type="PROSITE-ProRule" id="PRU00282"/>
    </source>
</evidence>
<feature type="repeat" description="Solcar" evidence="8">
    <location>
        <begin position="327"/>
        <end position="461"/>
    </location>
</feature>
<accession>A0A7S3Z9F2</accession>
<dbReference type="PROSITE" id="PS50920">
    <property type="entry name" value="SOLCAR"/>
    <property type="match status" value="2"/>
</dbReference>
<dbReference type="AlphaFoldDB" id="A0A7S3Z9F2"/>
<feature type="repeat" description="Solcar" evidence="8">
    <location>
        <begin position="147"/>
        <end position="221"/>
    </location>
</feature>
<evidence type="ECO:0000256" key="4">
    <source>
        <dbReference type="ARBA" id="ARBA00022692"/>
    </source>
</evidence>
<dbReference type="EMBL" id="HBIV01038970">
    <property type="protein sequence ID" value="CAE0675938.1"/>
    <property type="molecule type" value="Transcribed_RNA"/>
</dbReference>
<gene>
    <name evidence="10" type="ORF">LGLO00237_LOCUS27715</name>
</gene>
<dbReference type="Pfam" id="PF00153">
    <property type="entry name" value="Mito_carr"/>
    <property type="match status" value="2"/>
</dbReference>
<dbReference type="GO" id="GO:0016020">
    <property type="term" value="C:membrane"/>
    <property type="evidence" value="ECO:0007669"/>
    <property type="project" value="UniProtKB-SubCell"/>
</dbReference>
<proteinExistence type="inferred from homology"/>
<evidence type="ECO:0000256" key="6">
    <source>
        <dbReference type="ARBA" id="ARBA00022989"/>
    </source>
</evidence>
<name>A0A7S3Z9F2_9EUKA</name>
<dbReference type="PANTHER" id="PTHR45667">
    <property type="entry name" value="S-ADENOSYLMETHIONINE MITOCHONDRIAL CARRIER PROTEIN"/>
    <property type="match status" value="1"/>
</dbReference>
<dbReference type="InterPro" id="IPR018108">
    <property type="entry name" value="MCP_transmembrane"/>
</dbReference>
<organism evidence="10">
    <name type="scientific">Lotharella globosa</name>
    <dbReference type="NCBI Taxonomy" id="91324"/>
    <lineage>
        <taxon>Eukaryota</taxon>
        <taxon>Sar</taxon>
        <taxon>Rhizaria</taxon>
        <taxon>Cercozoa</taxon>
        <taxon>Chlorarachniophyceae</taxon>
        <taxon>Lotharella</taxon>
    </lineage>
</organism>
<dbReference type="SUPFAM" id="SSF103506">
    <property type="entry name" value="Mitochondrial carrier"/>
    <property type="match status" value="1"/>
</dbReference>
<evidence type="ECO:0000256" key="1">
    <source>
        <dbReference type="ARBA" id="ARBA00004141"/>
    </source>
</evidence>
<evidence type="ECO:0000256" key="3">
    <source>
        <dbReference type="ARBA" id="ARBA00022448"/>
    </source>
</evidence>
<keyword evidence="5" id="KW-0677">Repeat</keyword>
<evidence type="ECO:0000256" key="2">
    <source>
        <dbReference type="ARBA" id="ARBA00006375"/>
    </source>
</evidence>
<keyword evidence="6" id="KW-1133">Transmembrane helix</keyword>
<protein>
    <submittedName>
        <fullName evidence="10">Uncharacterized protein</fullName>
    </submittedName>
</protein>
<keyword evidence="3 9" id="KW-0813">Transport</keyword>
<evidence type="ECO:0000313" key="10">
    <source>
        <dbReference type="EMBL" id="CAE0675938.1"/>
    </source>
</evidence>
<comment type="subcellular location">
    <subcellularLocation>
        <location evidence="1">Membrane</location>
        <topology evidence="1">Multi-pass membrane protein</topology>
    </subcellularLocation>
</comment>
<reference evidence="10" key="1">
    <citation type="submission" date="2021-01" db="EMBL/GenBank/DDBJ databases">
        <authorList>
            <person name="Corre E."/>
            <person name="Pelletier E."/>
            <person name="Niang G."/>
            <person name="Scheremetjew M."/>
            <person name="Finn R."/>
            <person name="Kale V."/>
            <person name="Holt S."/>
            <person name="Cochrane G."/>
            <person name="Meng A."/>
            <person name="Brown T."/>
            <person name="Cohen L."/>
        </authorList>
    </citation>
    <scope>NUCLEOTIDE SEQUENCE</scope>
    <source>
        <strain evidence="10">CCCM811</strain>
    </source>
</reference>
<dbReference type="Gene3D" id="1.50.40.10">
    <property type="entry name" value="Mitochondrial carrier domain"/>
    <property type="match status" value="2"/>
</dbReference>
<evidence type="ECO:0000256" key="9">
    <source>
        <dbReference type="RuleBase" id="RU000488"/>
    </source>
</evidence>
<evidence type="ECO:0000256" key="7">
    <source>
        <dbReference type="ARBA" id="ARBA00023136"/>
    </source>
</evidence>